<accession>A0A9P8Q5K7</accession>
<dbReference type="EMBL" id="JAEUBG010003196">
    <property type="protein sequence ID" value="KAH3683289.1"/>
    <property type="molecule type" value="Genomic_DNA"/>
</dbReference>
<evidence type="ECO:0000313" key="3">
    <source>
        <dbReference type="Proteomes" id="UP000774326"/>
    </source>
</evidence>
<evidence type="ECO:0000313" key="2">
    <source>
        <dbReference type="EMBL" id="KAH3683289.1"/>
    </source>
</evidence>
<organism evidence="2 3">
    <name type="scientific">Wickerhamomyces pijperi</name>
    <name type="common">Yeast</name>
    <name type="synonym">Pichia pijperi</name>
    <dbReference type="NCBI Taxonomy" id="599730"/>
    <lineage>
        <taxon>Eukaryota</taxon>
        <taxon>Fungi</taxon>
        <taxon>Dikarya</taxon>
        <taxon>Ascomycota</taxon>
        <taxon>Saccharomycotina</taxon>
        <taxon>Saccharomycetes</taxon>
        <taxon>Phaffomycetales</taxon>
        <taxon>Wickerhamomycetaceae</taxon>
        <taxon>Wickerhamomyces</taxon>
    </lineage>
</organism>
<keyword evidence="1" id="KW-0812">Transmembrane</keyword>
<reference evidence="2" key="2">
    <citation type="submission" date="2021-01" db="EMBL/GenBank/DDBJ databases">
        <authorList>
            <person name="Schikora-Tamarit M.A."/>
        </authorList>
    </citation>
    <scope>NUCLEOTIDE SEQUENCE</scope>
    <source>
        <strain evidence="2">CBS2887</strain>
    </source>
</reference>
<dbReference type="AlphaFoldDB" id="A0A9P8Q5K7"/>
<dbReference type="Proteomes" id="UP000774326">
    <property type="component" value="Unassembled WGS sequence"/>
</dbReference>
<gene>
    <name evidence="2" type="ORF">WICPIJ_005759</name>
</gene>
<keyword evidence="3" id="KW-1185">Reference proteome</keyword>
<comment type="caution">
    <text evidence="2">The sequence shown here is derived from an EMBL/GenBank/DDBJ whole genome shotgun (WGS) entry which is preliminary data.</text>
</comment>
<sequence>MKIDLYILPGGLLILDSALTLLVTALAYKFDGFKKLSCYDYRNFAKVILLFSVFGLIAVFVRYWDFRRRAHIIPPEDVHENLDQELDGREAEKIGTFHTHKARQLLFLASVTFINLITVAIGSIQVIVTQTVLINDPSPRVETWRLIQ</sequence>
<keyword evidence="1" id="KW-0472">Membrane</keyword>
<protein>
    <submittedName>
        <fullName evidence="2">Uncharacterized protein</fullName>
    </submittedName>
</protein>
<feature type="transmembrane region" description="Helical" evidence="1">
    <location>
        <begin position="105"/>
        <end position="128"/>
    </location>
</feature>
<feature type="transmembrane region" description="Helical" evidence="1">
    <location>
        <begin position="7"/>
        <end position="27"/>
    </location>
</feature>
<evidence type="ECO:0000256" key="1">
    <source>
        <dbReference type="SAM" id="Phobius"/>
    </source>
</evidence>
<reference evidence="2" key="1">
    <citation type="journal article" date="2021" name="Open Biol.">
        <title>Shared evolutionary footprints suggest mitochondrial oxidative damage underlies multiple complex I losses in fungi.</title>
        <authorList>
            <person name="Schikora-Tamarit M.A."/>
            <person name="Marcet-Houben M."/>
            <person name="Nosek J."/>
            <person name="Gabaldon T."/>
        </authorList>
    </citation>
    <scope>NUCLEOTIDE SEQUENCE</scope>
    <source>
        <strain evidence="2">CBS2887</strain>
    </source>
</reference>
<name>A0A9P8Q5K7_WICPI</name>
<feature type="transmembrane region" description="Helical" evidence="1">
    <location>
        <begin position="47"/>
        <end position="64"/>
    </location>
</feature>
<keyword evidence="1" id="KW-1133">Transmembrane helix</keyword>
<proteinExistence type="predicted"/>